<accession>A0A2T6AT05</accession>
<dbReference type="EMBL" id="QBKN01000014">
    <property type="protein sequence ID" value="PTX46951.1"/>
    <property type="molecule type" value="Genomic_DNA"/>
</dbReference>
<keyword evidence="2" id="KW-1185">Reference proteome</keyword>
<organism evidence="1 2">
    <name type="scientific">Allosediminivita pacifica</name>
    <dbReference type="NCBI Taxonomy" id="1267769"/>
    <lineage>
        <taxon>Bacteria</taxon>
        <taxon>Pseudomonadati</taxon>
        <taxon>Pseudomonadota</taxon>
        <taxon>Alphaproteobacteria</taxon>
        <taxon>Rhodobacterales</taxon>
        <taxon>Paracoccaceae</taxon>
        <taxon>Allosediminivita</taxon>
    </lineage>
</organism>
<protein>
    <submittedName>
        <fullName evidence="1">Uncharacterized protein</fullName>
    </submittedName>
</protein>
<evidence type="ECO:0000313" key="1">
    <source>
        <dbReference type="EMBL" id="PTX46951.1"/>
    </source>
</evidence>
<gene>
    <name evidence="1" type="ORF">C8N44_11493</name>
</gene>
<sequence>MKQPTRQFVPRFEARVISRPRPTAAAALLLATLLSLPLVALSFVQAVF</sequence>
<name>A0A2T6AT05_9RHOB</name>
<comment type="caution">
    <text evidence="1">The sequence shown here is derived from an EMBL/GenBank/DDBJ whole genome shotgun (WGS) entry which is preliminary data.</text>
</comment>
<reference evidence="1 2" key="1">
    <citation type="submission" date="2018-04" db="EMBL/GenBank/DDBJ databases">
        <title>Genomic Encyclopedia of Archaeal and Bacterial Type Strains, Phase II (KMG-II): from individual species to whole genera.</title>
        <authorList>
            <person name="Goeker M."/>
        </authorList>
    </citation>
    <scope>NUCLEOTIDE SEQUENCE [LARGE SCALE GENOMIC DNA]</scope>
    <source>
        <strain evidence="1 2">DSM 29329</strain>
    </source>
</reference>
<proteinExistence type="predicted"/>
<dbReference type="AlphaFoldDB" id="A0A2T6AT05"/>
<dbReference type="RefSeq" id="WP_210312675.1">
    <property type="nucleotide sequence ID" value="NZ_BMEZ01000015.1"/>
</dbReference>
<evidence type="ECO:0000313" key="2">
    <source>
        <dbReference type="Proteomes" id="UP000244069"/>
    </source>
</evidence>
<dbReference type="Proteomes" id="UP000244069">
    <property type="component" value="Unassembled WGS sequence"/>
</dbReference>